<keyword evidence="1" id="KW-0175">Coiled coil</keyword>
<reference evidence="3 4" key="1">
    <citation type="journal article" date="2014" name="Genome Biol. Evol.">
        <title>The secreted proteins of Achlya hypogyna and Thraustotheca clavata identify the ancestral oomycete secretome and reveal gene acquisitions by horizontal gene transfer.</title>
        <authorList>
            <person name="Misner I."/>
            <person name="Blouin N."/>
            <person name="Leonard G."/>
            <person name="Richards T.A."/>
            <person name="Lane C.E."/>
        </authorList>
    </citation>
    <scope>NUCLEOTIDE SEQUENCE [LARGE SCALE GENOMIC DNA]</scope>
    <source>
        <strain evidence="3 4">ATCC 34112</strain>
    </source>
</reference>
<feature type="compositionally biased region" description="Low complexity" evidence="2">
    <location>
        <begin position="399"/>
        <end position="412"/>
    </location>
</feature>
<keyword evidence="4" id="KW-1185">Reference proteome</keyword>
<dbReference type="EMBL" id="JNBS01000538">
    <property type="protein sequence ID" value="OQS04867.1"/>
    <property type="molecule type" value="Genomic_DNA"/>
</dbReference>
<sequence length="772" mass="88016">MHSLQSLLNPDVGGEGSGVSDRKRRHDRAKARYLEEVSYLQEKSRELQVQLDTLESSKKRKADKPLSVWEGFARRQALERQEAQLENGKLKSMLTQQILIIRNLEGVLTQRPQLIAWPTLTVNDLTVTRFPIKIQERKQAFDRLMESEFGCLDEIYRKFGLSDTLDTWKQVVVRIDEATSDIVLDVSFSLIVNVSYDIMAKAMTTIYIPKELINVPNGSANVLELIDDLSVYIQRKYTLQSLPEIHAHFACRAKNMEDRVLCVLASVMDDDAYPYPSHVLRSREHIYSSAEHLNENQSRWKMVRRVHIPASANGQIDLPIGSLVELLLHLYSDNVEILMSRMQDVLRAIANVPLSAVLVEPAGDLIQLNQATRIYYLSSMHHPTVSLRSLLNPEPMPMAPLKASSSSSPTKAPSDRKLRHDRAKARYNDEMAYLTRKRVELTEQIERLEKSKRLKTSKSVWEGFARRQAMERQESMIENSKLKNMLTQQLAILKDLQGVLAERPILVNWPLMPGIEGPMAYLAKDPHMRQTQFLELMDAQASQLNDIFKKHGLLDTVDTWKQIVVRNDGNHVVLEISLSMVVNAPFKLLGKALERVTSCREPRQLDNGYIEPIEIFDSTSQLFRRVTTLPGIPDIVAEFATKCYSYPKQVAFVMNSMFDDEISPDLKSALRSREIMYITSEYWTETKSRCKMYRKVYVPAFHIPGTPPSPSSDNGSPIGTLIEMLLTCYSDNIEAFVRAIYREFQPLLGADNIPESLIENTSGLITFNESAS</sequence>
<feature type="region of interest" description="Disordered" evidence="2">
    <location>
        <begin position="388"/>
        <end position="422"/>
    </location>
</feature>
<proteinExistence type="predicted"/>
<feature type="coiled-coil region" evidence="1">
    <location>
        <begin position="424"/>
        <end position="458"/>
    </location>
</feature>
<evidence type="ECO:0000256" key="1">
    <source>
        <dbReference type="SAM" id="Coils"/>
    </source>
</evidence>
<dbReference type="OrthoDB" id="70669at2759"/>
<dbReference type="Proteomes" id="UP000243217">
    <property type="component" value="Unassembled WGS sequence"/>
</dbReference>
<feature type="region of interest" description="Disordered" evidence="2">
    <location>
        <begin position="1"/>
        <end position="27"/>
    </location>
</feature>
<feature type="compositionally biased region" description="Basic and acidic residues" evidence="2">
    <location>
        <begin position="413"/>
        <end position="422"/>
    </location>
</feature>
<accession>A0A1W0A3M5</accession>
<evidence type="ECO:0000256" key="2">
    <source>
        <dbReference type="SAM" id="MobiDB-lite"/>
    </source>
</evidence>
<protein>
    <submittedName>
        <fullName evidence="3">Uncharacterized protein</fullName>
    </submittedName>
</protein>
<organism evidence="3 4">
    <name type="scientific">Thraustotheca clavata</name>
    <dbReference type="NCBI Taxonomy" id="74557"/>
    <lineage>
        <taxon>Eukaryota</taxon>
        <taxon>Sar</taxon>
        <taxon>Stramenopiles</taxon>
        <taxon>Oomycota</taxon>
        <taxon>Saprolegniomycetes</taxon>
        <taxon>Saprolegniales</taxon>
        <taxon>Achlyaceae</taxon>
        <taxon>Thraustotheca</taxon>
    </lineage>
</organism>
<comment type="caution">
    <text evidence="3">The sequence shown here is derived from an EMBL/GenBank/DDBJ whole genome shotgun (WGS) entry which is preliminary data.</text>
</comment>
<gene>
    <name evidence="3" type="ORF">THRCLA_02931</name>
</gene>
<evidence type="ECO:0000313" key="3">
    <source>
        <dbReference type="EMBL" id="OQS04867.1"/>
    </source>
</evidence>
<evidence type="ECO:0000313" key="4">
    <source>
        <dbReference type="Proteomes" id="UP000243217"/>
    </source>
</evidence>
<dbReference type="AlphaFoldDB" id="A0A1W0A3M5"/>
<name>A0A1W0A3M5_9STRA</name>